<dbReference type="PANTHER" id="PTHR34980:SF2">
    <property type="entry name" value="INNER MEMBRANE PROTEIN YHAH-RELATED"/>
    <property type="match status" value="1"/>
</dbReference>
<proteinExistence type="predicted"/>
<dbReference type="InterPro" id="IPR008523">
    <property type="entry name" value="DUF805"/>
</dbReference>
<dbReference type="Pfam" id="PF05656">
    <property type="entry name" value="DUF805"/>
    <property type="match status" value="1"/>
</dbReference>
<sequence>MNKTAMECYTEGWKKIGDYRGRSTRRAFWLFIFINIIILLFIAVLTYLGLTLSVTDETGRGGMLLVWGWYVLLPLGGLAPLVLLPPIVAAGIRRMHDIGKSGWWFGGLLFAKLAGLPLLITLASRLLPVNAVNLWVIPMASLAGTVMSCVLLWLCCKPTVPGNEPRPDTRRPGALL</sequence>
<organism evidence="2 3">
    <name type="scientific">Leclercia pneumoniae</name>
    <dbReference type="NCBI Taxonomy" id="2815358"/>
    <lineage>
        <taxon>Bacteria</taxon>
        <taxon>Pseudomonadati</taxon>
        <taxon>Pseudomonadota</taxon>
        <taxon>Gammaproteobacteria</taxon>
        <taxon>Enterobacterales</taxon>
        <taxon>Enterobacteriaceae</taxon>
        <taxon>Leclercia</taxon>
    </lineage>
</organism>
<keyword evidence="1" id="KW-0472">Membrane</keyword>
<feature type="transmembrane region" description="Helical" evidence="1">
    <location>
        <begin position="27"/>
        <end position="47"/>
    </location>
</feature>
<evidence type="ECO:0000313" key="3">
    <source>
        <dbReference type="Proteomes" id="UP000683497"/>
    </source>
</evidence>
<feature type="transmembrane region" description="Helical" evidence="1">
    <location>
        <begin position="102"/>
        <end position="123"/>
    </location>
</feature>
<dbReference type="RefSeq" id="WP_046885095.1">
    <property type="nucleotide sequence ID" value="NZ_CP071383.1"/>
</dbReference>
<keyword evidence="1" id="KW-1133">Transmembrane helix</keyword>
<keyword evidence="1" id="KW-0812">Transmembrane</keyword>
<protein>
    <submittedName>
        <fullName evidence="2">DUF805 domain-containing protein</fullName>
    </submittedName>
</protein>
<evidence type="ECO:0000256" key="1">
    <source>
        <dbReference type="SAM" id="Phobius"/>
    </source>
</evidence>
<dbReference type="PANTHER" id="PTHR34980">
    <property type="entry name" value="INNER MEMBRANE PROTEIN-RELATED-RELATED"/>
    <property type="match status" value="1"/>
</dbReference>
<feature type="transmembrane region" description="Helical" evidence="1">
    <location>
        <begin position="135"/>
        <end position="156"/>
    </location>
</feature>
<dbReference type="Proteomes" id="UP000683497">
    <property type="component" value="Chromosome"/>
</dbReference>
<reference evidence="2 3" key="1">
    <citation type="submission" date="2021-06" db="EMBL/GenBank/DDBJ databases">
        <title>Leclercia pneumoniae sp. nov.</title>
        <authorList>
            <person name="Hoenemann M."/>
            <person name="Viehweger A."/>
            <person name="Dietze N."/>
        </authorList>
    </citation>
    <scope>NUCLEOTIDE SEQUENCE [LARGE SCALE GENOMIC DNA]</scope>
    <source>
        <strain evidence="3">49125</strain>
    </source>
</reference>
<accession>A0ABX8JXW3</accession>
<keyword evidence="3" id="KW-1185">Reference proteome</keyword>
<evidence type="ECO:0000313" key="2">
    <source>
        <dbReference type="EMBL" id="QWW81092.1"/>
    </source>
</evidence>
<dbReference type="EMBL" id="CP076838">
    <property type="protein sequence ID" value="QWW81092.1"/>
    <property type="molecule type" value="Genomic_DNA"/>
</dbReference>
<gene>
    <name evidence="2" type="ORF">KQ929_07740</name>
</gene>
<name>A0ABX8JXW3_9ENTR</name>
<feature type="transmembrane region" description="Helical" evidence="1">
    <location>
        <begin position="67"/>
        <end position="90"/>
    </location>
</feature>